<evidence type="ECO:0000256" key="3">
    <source>
        <dbReference type="ARBA" id="ARBA00022748"/>
    </source>
</evidence>
<reference evidence="8" key="1">
    <citation type="submission" date="2018-05" db="EMBL/GenBank/DDBJ databases">
        <authorList>
            <person name="Lanie J.A."/>
            <person name="Ng W.-L."/>
            <person name="Kazmierczak K.M."/>
            <person name="Andrzejewski T.M."/>
            <person name="Davidsen T.M."/>
            <person name="Wayne K.J."/>
            <person name="Tettelin H."/>
            <person name="Glass J.I."/>
            <person name="Rusch D."/>
            <person name="Podicherti R."/>
            <person name="Tsui H.-C.T."/>
            <person name="Winkler M.E."/>
        </authorList>
    </citation>
    <scope>NUCLEOTIDE SEQUENCE</scope>
</reference>
<dbReference type="PROSITE" id="PS50893">
    <property type="entry name" value="ABC_TRANSPORTER_2"/>
    <property type="match status" value="1"/>
</dbReference>
<dbReference type="SMART" id="SM00382">
    <property type="entry name" value="AAA"/>
    <property type="match status" value="1"/>
</dbReference>
<keyword evidence="3" id="KW-0201">Cytochrome c-type biogenesis</keyword>
<dbReference type="InterPro" id="IPR003439">
    <property type="entry name" value="ABC_transporter-like_ATP-bd"/>
</dbReference>
<keyword evidence="4" id="KW-0067">ATP-binding</keyword>
<keyword evidence="1" id="KW-0813">Transport</keyword>
<dbReference type="Gene3D" id="3.40.50.300">
    <property type="entry name" value="P-loop containing nucleotide triphosphate hydrolases"/>
    <property type="match status" value="1"/>
</dbReference>
<proteinExistence type="predicted"/>
<keyword evidence="6" id="KW-0472">Membrane</keyword>
<keyword evidence="5" id="KW-1278">Translocase</keyword>
<dbReference type="PANTHER" id="PTHR43499">
    <property type="entry name" value="ABC TRANSPORTER I FAMILY MEMBER 1"/>
    <property type="match status" value="1"/>
</dbReference>
<dbReference type="PROSITE" id="PS00211">
    <property type="entry name" value="ABC_TRANSPORTER_1"/>
    <property type="match status" value="1"/>
</dbReference>
<accession>A0A381WAN9</accession>
<dbReference type="InterPro" id="IPR005895">
    <property type="entry name" value="ABC_transptr_haem_export_CcmA"/>
</dbReference>
<evidence type="ECO:0000256" key="4">
    <source>
        <dbReference type="ARBA" id="ARBA00022840"/>
    </source>
</evidence>
<evidence type="ECO:0000256" key="1">
    <source>
        <dbReference type="ARBA" id="ARBA00022448"/>
    </source>
</evidence>
<dbReference type="SUPFAM" id="SSF52540">
    <property type="entry name" value="P-loop containing nucleoside triphosphate hydrolases"/>
    <property type="match status" value="1"/>
</dbReference>
<evidence type="ECO:0000259" key="7">
    <source>
        <dbReference type="PROSITE" id="PS50893"/>
    </source>
</evidence>
<dbReference type="Pfam" id="PF00005">
    <property type="entry name" value="ABC_tran"/>
    <property type="match status" value="1"/>
</dbReference>
<dbReference type="NCBIfam" id="TIGR01189">
    <property type="entry name" value="ccmA"/>
    <property type="match status" value="1"/>
</dbReference>
<evidence type="ECO:0000313" key="8">
    <source>
        <dbReference type="EMBL" id="SVA49555.1"/>
    </source>
</evidence>
<dbReference type="InterPro" id="IPR003593">
    <property type="entry name" value="AAA+_ATPase"/>
</dbReference>
<feature type="domain" description="ABC transporter" evidence="7">
    <location>
        <begin position="2"/>
        <end position="196"/>
    </location>
</feature>
<dbReference type="AlphaFoldDB" id="A0A381WAN9"/>
<dbReference type="InterPro" id="IPR017871">
    <property type="entry name" value="ABC_transporter-like_CS"/>
</dbReference>
<dbReference type="PANTHER" id="PTHR43499:SF1">
    <property type="entry name" value="ABC TRANSPORTER I FAMILY MEMBER 1"/>
    <property type="match status" value="1"/>
</dbReference>
<evidence type="ECO:0000256" key="5">
    <source>
        <dbReference type="ARBA" id="ARBA00022967"/>
    </source>
</evidence>
<dbReference type="GO" id="GO:0017004">
    <property type="term" value="P:cytochrome complex assembly"/>
    <property type="evidence" value="ECO:0007669"/>
    <property type="project" value="UniProtKB-KW"/>
</dbReference>
<dbReference type="InterPro" id="IPR027417">
    <property type="entry name" value="P-loop_NTPase"/>
</dbReference>
<dbReference type="GO" id="GO:0022857">
    <property type="term" value="F:transmembrane transporter activity"/>
    <property type="evidence" value="ECO:0007669"/>
    <property type="project" value="InterPro"/>
</dbReference>
<evidence type="ECO:0000256" key="2">
    <source>
        <dbReference type="ARBA" id="ARBA00022741"/>
    </source>
</evidence>
<gene>
    <name evidence="8" type="ORF">METZ01_LOCUS102409</name>
</gene>
<organism evidence="8">
    <name type="scientific">marine metagenome</name>
    <dbReference type="NCBI Taxonomy" id="408172"/>
    <lineage>
        <taxon>unclassified sequences</taxon>
        <taxon>metagenomes</taxon>
        <taxon>ecological metagenomes</taxon>
    </lineage>
</organism>
<sequence length="198" mass="22007">MLSIENFSFNRSGNVVISDVSFEMEEGSNVEIIGSNGSGKTTLLRAILGFIPEVKGNILWEGNDIKMSRHSFFKSCFYQGHSLALKSILSVGENLKYSSAGFNSTKKEILEAVSRVGMEGFLDQSISELSVGQKKRVAIAKWLLKEKKIYLIDEPFTALDDEGRKLICSIVDELNMKGISFLITGHRPSSIKSKEIYL</sequence>
<dbReference type="GO" id="GO:0005524">
    <property type="term" value="F:ATP binding"/>
    <property type="evidence" value="ECO:0007669"/>
    <property type="project" value="UniProtKB-KW"/>
</dbReference>
<protein>
    <recommendedName>
        <fullName evidence="7">ABC transporter domain-containing protein</fullName>
    </recommendedName>
</protein>
<dbReference type="EMBL" id="UINC01011205">
    <property type="protein sequence ID" value="SVA49555.1"/>
    <property type="molecule type" value="Genomic_DNA"/>
</dbReference>
<dbReference type="GO" id="GO:0016887">
    <property type="term" value="F:ATP hydrolysis activity"/>
    <property type="evidence" value="ECO:0007669"/>
    <property type="project" value="InterPro"/>
</dbReference>
<name>A0A381WAN9_9ZZZZ</name>
<evidence type="ECO:0000256" key="6">
    <source>
        <dbReference type="ARBA" id="ARBA00023136"/>
    </source>
</evidence>
<keyword evidence="2" id="KW-0547">Nucleotide-binding</keyword>